<gene>
    <name evidence="2" type="ORF">GCM10009867_33630</name>
</gene>
<feature type="transmembrane region" description="Helical" evidence="1">
    <location>
        <begin position="46"/>
        <end position="67"/>
    </location>
</feature>
<keyword evidence="1" id="KW-1133">Transmembrane helix</keyword>
<keyword evidence="1" id="KW-0472">Membrane</keyword>
<proteinExistence type="predicted"/>
<protein>
    <recommendedName>
        <fullName evidence="4">DUF4345 domain-containing protein</fullName>
    </recommendedName>
</protein>
<evidence type="ECO:0000313" key="3">
    <source>
        <dbReference type="Proteomes" id="UP001501326"/>
    </source>
</evidence>
<evidence type="ECO:0000256" key="1">
    <source>
        <dbReference type="SAM" id="Phobius"/>
    </source>
</evidence>
<dbReference type="Proteomes" id="UP001501326">
    <property type="component" value="Unassembled WGS sequence"/>
</dbReference>
<keyword evidence="1" id="KW-0812">Transmembrane</keyword>
<comment type="caution">
    <text evidence="2">The sequence shown here is derived from an EMBL/GenBank/DDBJ whole genome shotgun (WGS) entry which is preliminary data.</text>
</comment>
<evidence type="ECO:0000313" key="2">
    <source>
        <dbReference type="EMBL" id="GAA2739058.1"/>
    </source>
</evidence>
<accession>A0ABN3UVT8</accession>
<keyword evidence="3" id="KW-1185">Reference proteome</keyword>
<dbReference type="RefSeq" id="WP_344195568.1">
    <property type="nucleotide sequence ID" value="NZ_BAAARN010000005.1"/>
</dbReference>
<feature type="transmembrane region" description="Helical" evidence="1">
    <location>
        <begin position="103"/>
        <end position="125"/>
    </location>
</feature>
<sequence>MAEEAGGGRAVHVVGWVFLGLAALMVPWTAYLALHLPSSQAAAHYDLAWGGFDAAMFVALAATAWAALRLHPALPSLAAVTGTLLVVDAWFDVVTAPATDDRWVAVAMAVVVELPLAGVCLWLSLTGHQLVLRRLRRRAANGPGLRTGD</sequence>
<dbReference type="EMBL" id="BAAARN010000005">
    <property type="protein sequence ID" value="GAA2739058.1"/>
    <property type="molecule type" value="Genomic_DNA"/>
</dbReference>
<evidence type="ECO:0008006" key="4">
    <source>
        <dbReference type="Google" id="ProtNLM"/>
    </source>
</evidence>
<feature type="transmembrane region" description="Helical" evidence="1">
    <location>
        <begin position="13"/>
        <end position="34"/>
    </location>
</feature>
<reference evidence="2 3" key="1">
    <citation type="journal article" date="2019" name="Int. J. Syst. Evol. Microbiol.">
        <title>The Global Catalogue of Microorganisms (GCM) 10K type strain sequencing project: providing services to taxonomists for standard genome sequencing and annotation.</title>
        <authorList>
            <consortium name="The Broad Institute Genomics Platform"/>
            <consortium name="The Broad Institute Genome Sequencing Center for Infectious Disease"/>
            <person name="Wu L."/>
            <person name="Ma J."/>
        </authorList>
    </citation>
    <scope>NUCLEOTIDE SEQUENCE [LARGE SCALE GENOMIC DNA]</scope>
    <source>
        <strain evidence="2 3">JCM 16378</strain>
    </source>
</reference>
<name>A0ABN3UVT8_9MICO</name>
<feature type="transmembrane region" description="Helical" evidence="1">
    <location>
        <begin position="73"/>
        <end position="91"/>
    </location>
</feature>
<organism evidence="2 3">
    <name type="scientific">Pedococcus aerophilus</name>
    <dbReference type="NCBI Taxonomy" id="436356"/>
    <lineage>
        <taxon>Bacteria</taxon>
        <taxon>Bacillati</taxon>
        <taxon>Actinomycetota</taxon>
        <taxon>Actinomycetes</taxon>
        <taxon>Micrococcales</taxon>
        <taxon>Intrasporangiaceae</taxon>
        <taxon>Pedococcus</taxon>
    </lineage>
</organism>